<dbReference type="Gene3D" id="1.20.1250.20">
    <property type="entry name" value="MFS general substrate transporter like domains"/>
    <property type="match status" value="1"/>
</dbReference>
<evidence type="ECO:0000256" key="5">
    <source>
        <dbReference type="ARBA" id="ARBA00023136"/>
    </source>
</evidence>
<dbReference type="Proteomes" id="UP001163115">
    <property type="component" value="Chromosome"/>
</dbReference>
<feature type="transmembrane region" description="Helical" evidence="6">
    <location>
        <begin position="394"/>
        <end position="417"/>
    </location>
</feature>
<protein>
    <submittedName>
        <fullName evidence="7">MFS transporter</fullName>
    </submittedName>
</protein>
<sequence length="440" mass="47221">MENNKNYIIFWLGQSMSQLGSAMTSFALTIWAYERTQSAMTVSLMTFCTYLPYIVISIFAGAFIDRHSKKSILIISDTIAALLTVGVFFALRQNQLTIEHIYAVNTLIGCSNAFQSPASAIVTGILIPAGQYKKASGLQSFSSNLIMVTAPMLSGMITGAAGLSPVLLADLITFIFCMLTLIVIPVKQPSLNEEKTKVRDMIISSLKEGISLLNNEKGILHIMISLAIINFFSRLTYENILSPMILARSGNDIKALSFISGVMGAGGIIGGIMVTCGRAKANPIKLIYVSAGISFLFGDLMMGSGQSIFAWSLAGLGASIPIPYIIAGQSIILYQMIPQSKQGSIFALRNAIQYSTIPAGILLGGYLADFAYEPFMMSDHPIAGLLHKVVGTGAGGGMAVMFLCTGILGTYSCIAGYKNRHIKVLAKQLMDKKDSDSTSR</sequence>
<feature type="transmembrane region" description="Helical" evidence="6">
    <location>
        <begin position="308"/>
        <end position="334"/>
    </location>
</feature>
<feature type="transmembrane region" description="Helical" evidence="6">
    <location>
        <begin position="255"/>
        <end position="274"/>
    </location>
</feature>
<dbReference type="SUPFAM" id="SSF103473">
    <property type="entry name" value="MFS general substrate transporter"/>
    <property type="match status" value="1"/>
</dbReference>
<dbReference type="EMBL" id="CP113524">
    <property type="protein sequence ID" value="WAJ22668.1"/>
    <property type="molecule type" value="Genomic_DNA"/>
</dbReference>
<evidence type="ECO:0000256" key="2">
    <source>
        <dbReference type="ARBA" id="ARBA00022475"/>
    </source>
</evidence>
<keyword evidence="3 6" id="KW-0812">Transmembrane</keyword>
<feature type="transmembrane region" description="Helical" evidence="6">
    <location>
        <begin position="141"/>
        <end position="161"/>
    </location>
</feature>
<feature type="transmembrane region" description="Helical" evidence="6">
    <location>
        <begin position="346"/>
        <end position="368"/>
    </location>
</feature>
<feature type="transmembrane region" description="Helical" evidence="6">
    <location>
        <begin position="218"/>
        <end position="235"/>
    </location>
</feature>
<evidence type="ECO:0000256" key="1">
    <source>
        <dbReference type="ARBA" id="ARBA00004651"/>
    </source>
</evidence>
<evidence type="ECO:0000256" key="3">
    <source>
        <dbReference type="ARBA" id="ARBA00022692"/>
    </source>
</evidence>
<comment type="subcellular location">
    <subcellularLocation>
        <location evidence="1">Cell membrane</location>
        <topology evidence="1">Multi-pass membrane protein</topology>
    </subcellularLocation>
</comment>
<feature type="transmembrane region" description="Helical" evidence="6">
    <location>
        <begin position="167"/>
        <end position="186"/>
    </location>
</feature>
<feature type="transmembrane region" description="Helical" evidence="6">
    <location>
        <begin position="71"/>
        <end position="91"/>
    </location>
</feature>
<proteinExistence type="predicted"/>
<evidence type="ECO:0000256" key="4">
    <source>
        <dbReference type="ARBA" id="ARBA00022989"/>
    </source>
</evidence>
<dbReference type="InterPro" id="IPR011701">
    <property type="entry name" value="MFS"/>
</dbReference>
<dbReference type="CDD" id="cd06173">
    <property type="entry name" value="MFS_MefA_like"/>
    <property type="match status" value="1"/>
</dbReference>
<evidence type="ECO:0000313" key="8">
    <source>
        <dbReference type="Proteomes" id="UP001163115"/>
    </source>
</evidence>
<dbReference type="RefSeq" id="WP_268114405.1">
    <property type="nucleotide sequence ID" value="NZ_CP113524.1"/>
</dbReference>
<dbReference type="PANTHER" id="PTHR23513">
    <property type="entry name" value="INTEGRAL MEMBRANE EFFLUX PROTEIN-RELATED"/>
    <property type="match status" value="1"/>
</dbReference>
<reference evidence="7" key="1">
    <citation type="submission" date="2022-11" db="EMBL/GenBank/DDBJ databases">
        <title>Lacrimispora xylanolytica sy1, complete genome.</title>
        <authorList>
            <person name="Choi S."/>
        </authorList>
    </citation>
    <scope>NUCLEOTIDE SEQUENCE</scope>
    <source>
        <strain evidence="7">Sy1</strain>
    </source>
</reference>
<dbReference type="Pfam" id="PF07690">
    <property type="entry name" value="MFS_1"/>
    <property type="match status" value="1"/>
</dbReference>
<organism evidence="7 8">
    <name type="scientific">Lacrimispora xylanolytica</name>
    <dbReference type="NCBI Taxonomy" id="29375"/>
    <lineage>
        <taxon>Bacteria</taxon>
        <taxon>Bacillati</taxon>
        <taxon>Bacillota</taxon>
        <taxon>Clostridia</taxon>
        <taxon>Lachnospirales</taxon>
        <taxon>Lachnospiraceae</taxon>
        <taxon>Lacrimispora</taxon>
    </lineage>
</organism>
<keyword evidence="2" id="KW-1003">Cell membrane</keyword>
<feature type="transmembrane region" description="Helical" evidence="6">
    <location>
        <begin position="286"/>
        <end position="302"/>
    </location>
</feature>
<gene>
    <name evidence="7" type="ORF">OW255_13955</name>
</gene>
<evidence type="ECO:0000256" key="6">
    <source>
        <dbReference type="SAM" id="Phobius"/>
    </source>
</evidence>
<dbReference type="PANTHER" id="PTHR23513:SF6">
    <property type="entry name" value="MAJOR FACILITATOR SUPERFAMILY ASSOCIATED DOMAIN-CONTAINING PROTEIN"/>
    <property type="match status" value="1"/>
</dbReference>
<keyword evidence="4 6" id="KW-1133">Transmembrane helix</keyword>
<accession>A0ABY7AA82</accession>
<keyword evidence="5 6" id="KW-0472">Membrane</keyword>
<evidence type="ECO:0000313" key="7">
    <source>
        <dbReference type="EMBL" id="WAJ22668.1"/>
    </source>
</evidence>
<name>A0ABY7AA82_9FIRM</name>
<feature type="transmembrane region" description="Helical" evidence="6">
    <location>
        <begin position="39"/>
        <end position="64"/>
    </location>
</feature>
<dbReference type="InterPro" id="IPR036259">
    <property type="entry name" value="MFS_trans_sf"/>
</dbReference>
<keyword evidence="8" id="KW-1185">Reference proteome</keyword>